<name>A0A7W9CFJ7_9MICO</name>
<organism evidence="1 2">
    <name type="scientific">Microbacterium ginsengiterrae</name>
    <dbReference type="NCBI Taxonomy" id="546115"/>
    <lineage>
        <taxon>Bacteria</taxon>
        <taxon>Bacillati</taxon>
        <taxon>Actinomycetota</taxon>
        <taxon>Actinomycetes</taxon>
        <taxon>Micrococcales</taxon>
        <taxon>Microbacteriaceae</taxon>
        <taxon>Microbacterium</taxon>
    </lineage>
</organism>
<reference evidence="1 2" key="1">
    <citation type="submission" date="2020-08" db="EMBL/GenBank/DDBJ databases">
        <title>Sequencing the genomes of 1000 actinobacteria strains.</title>
        <authorList>
            <person name="Klenk H.-P."/>
        </authorList>
    </citation>
    <scope>NUCLEOTIDE SEQUENCE [LARGE SCALE GENOMIC DNA]</scope>
    <source>
        <strain evidence="1 2">DSM 24823</strain>
    </source>
</reference>
<protein>
    <recommendedName>
        <fullName evidence="3">DUF2017 domain-containing protein</fullName>
    </recommendedName>
</protein>
<sequence length="167" mass="18419">MTERSVIYRLARIEIEHLLGLVDDLMTVIEDADQSIDPAVERLVPSPYPDDVEATLEFSSATRDDLLDRRTADAAVVRRALLPLADEAVPGPPEADQVSVSIPQHDMDAWLRTLTALRLVIATRLGITDDDEHDAADVRFGVYDWLAYRLDGLIAIADAMDEDPGPA</sequence>
<accession>A0A7W9CFJ7</accession>
<dbReference type="AlphaFoldDB" id="A0A7W9CFJ7"/>
<keyword evidence="2" id="KW-1185">Reference proteome</keyword>
<dbReference type="InterPro" id="IPR018561">
    <property type="entry name" value="AosR"/>
</dbReference>
<dbReference type="EMBL" id="JACHMU010000001">
    <property type="protein sequence ID" value="MBB5744287.1"/>
    <property type="molecule type" value="Genomic_DNA"/>
</dbReference>
<dbReference type="Proteomes" id="UP000517712">
    <property type="component" value="Unassembled WGS sequence"/>
</dbReference>
<evidence type="ECO:0000313" key="1">
    <source>
        <dbReference type="EMBL" id="MBB5744287.1"/>
    </source>
</evidence>
<evidence type="ECO:0000313" key="2">
    <source>
        <dbReference type="Proteomes" id="UP000517712"/>
    </source>
</evidence>
<proteinExistence type="predicted"/>
<dbReference type="Pfam" id="PF09438">
    <property type="entry name" value="DUF2017"/>
    <property type="match status" value="1"/>
</dbReference>
<gene>
    <name evidence="1" type="ORF">HD600_002784</name>
</gene>
<evidence type="ECO:0008006" key="3">
    <source>
        <dbReference type="Google" id="ProtNLM"/>
    </source>
</evidence>
<dbReference type="RefSeq" id="WP_338402247.1">
    <property type="nucleotide sequence ID" value="NZ_BAAAPG010000001.1"/>
</dbReference>
<comment type="caution">
    <text evidence="1">The sequence shown here is derived from an EMBL/GenBank/DDBJ whole genome shotgun (WGS) entry which is preliminary data.</text>
</comment>